<sequence>MTENLKQMLERASRVNLTGEQKEIQRRSFAYGNANIENERVTREIVNQEAEKLVSA</sequence>
<evidence type="ECO:0000313" key="2">
    <source>
        <dbReference type="Proteomes" id="UP001069802"/>
    </source>
</evidence>
<keyword evidence="2" id="KW-1185">Reference proteome</keyword>
<comment type="caution">
    <text evidence="1">The sequence shown here is derived from an EMBL/GenBank/DDBJ whole genome shotgun (WGS) entry which is preliminary data.</text>
</comment>
<accession>A0ABT4LIA4</accession>
<proteinExistence type="predicted"/>
<gene>
    <name evidence="1" type="ORF">O4H49_03005</name>
</gene>
<evidence type="ECO:0000313" key="1">
    <source>
        <dbReference type="EMBL" id="MCZ4279732.1"/>
    </source>
</evidence>
<dbReference type="EMBL" id="JAPWGY010000001">
    <property type="protein sequence ID" value="MCZ4279732.1"/>
    <property type="molecule type" value="Genomic_DNA"/>
</dbReference>
<dbReference type="Proteomes" id="UP001069802">
    <property type="component" value="Unassembled WGS sequence"/>
</dbReference>
<reference evidence="1" key="1">
    <citation type="submission" date="2022-12" db="EMBL/GenBank/DDBJ databases">
        <title>Bacterial isolates from different developmental stages of Nematostella vectensis.</title>
        <authorList>
            <person name="Fraune S."/>
        </authorList>
    </citation>
    <scope>NUCLEOTIDE SEQUENCE</scope>
    <source>
        <strain evidence="1">G21630-S1</strain>
    </source>
</reference>
<organism evidence="1 2">
    <name type="scientific">Kiloniella laminariae</name>
    <dbReference type="NCBI Taxonomy" id="454162"/>
    <lineage>
        <taxon>Bacteria</taxon>
        <taxon>Pseudomonadati</taxon>
        <taxon>Pseudomonadota</taxon>
        <taxon>Alphaproteobacteria</taxon>
        <taxon>Rhodospirillales</taxon>
        <taxon>Kiloniellaceae</taxon>
        <taxon>Kiloniella</taxon>
    </lineage>
</organism>
<name>A0ABT4LIA4_9PROT</name>
<protein>
    <submittedName>
        <fullName evidence="1">Uncharacterized protein</fullName>
    </submittedName>
</protein>
<dbReference type="RefSeq" id="WP_269421929.1">
    <property type="nucleotide sequence ID" value="NZ_JAPWGY010000001.1"/>
</dbReference>